<dbReference type="Gene3D" id="3.90.550.10">
    <property type="entry name" value="Spore Coat Polysaccharide Biosynthesis Protein SpsA, Chain A"/>
    <property type="match status" value="1"/>
</dbReference>
<dbReference type="SUPFAM" id="SSF53448">
    <property type="entry name" value="Nucleotide-diphospho-sugar transferases"/>
    <property type="match status" value="1"/>
</dbReference>
<comment type="caution">
    <text evidence="1">The sequence shown here is derived from an EMBL/GenBank/DDBJ whole genome shotgun (WGS) entry which is preliminary data.</text>
</comment>
<sequence length="276" mass="32846">MNLLYCGDQNIQDGLLISILSLLKHVSEELHIYIMTMDLHTVKKDYHAISEQAIVFLNQVVQRQNSASFVKRFDCTSMFTNQLPRKNMETRFTPYAMLRLFADQLDLPERLLYLDSDVVCHRDPTEFYYQDLKNVELVGVLDYYGRWFFHHSLTHLDYINSGVLLLNMKKIHQTGLFERARKRCENHWMFMPDQSALNKLAEKKRIVPRKYNEQHKLHADTVFQHFTTSFKFFPLFKIQTIKPWEVNQVHQVLGIHAYDDILNEYQQLVPELTKSE</sequence>
<organism evidence="1 2">
    <name type="scientific">Ligilactobacillus araffinosus DSM 20653</name>
    <dbReference type="NCBI Taxonomy" id="1423820"/>
    <lineage>
        <taxon>Bacteria</taxon>
        <taxon>Bacillati</taxon>
        <taxon>Bacillota</taxon>
        <taxon>Bacilli</taxon>
        <taxon>Lactobacillales</taxon>
        <taxon>Lactobacillaceae</taxon>
        <taxon>Ligilactobacillus</taxon>
    </lineage>
</organism>
<dbReference type="AlphaFoldDB" id="A0A0R1ZEJ7"/>
<evidence type="ECO:0000313" key="2">
    <source>
        <dbReference type="Proteomes" id="UP000051291"/>
    </source>
</evidence>
<name>A0A0R1ZEJ7_9LACO</name>
<keyword evidence="1" id="KW-0808">Transferase</keyword>
<dbReference type="EMBL" id="AYYZ01000008">
    <property type="protein sequence ID" value="KRM53137.1"/>
    <property type="molecule type" value="Genomic_DNA"/>
</dbReference>
<dbReference type="InterPro" id="IPR002495">
    <property type="entry name" value="Glyco_trans_8"/>
</dbReference>
<dbReference type="PATRIC" id="fig|1423820.4.peg.59"/>
<accession>A0A0R1ZEJ7</accession>
<reference evidence="1 2" key="1">
    <citation type="journal article" date="2015" name="Genome Announc.">
        <title>Expanding the biotechnology potential of lactobacilli through comparative genomics of 213 strains and associated genera.</title>
        <authorList>
            <person name="Sun Z."/>
            <person name="Harris H.M."/>
            <person name="McCann A."/>
            <person name="Guo C."/>
            <person name="Argimon S."/>
            <person name="Zhang W."/>
            <person name="Yang X."/>
            <person name="Jeffery I.B."/>
            <person name="Cooney J.C."/>
            <person name="Kagawa T.F."/>
            <person name="Liu W."/>
            <person name="Song Y."/>
            <person name="Salvetti E."/>
            <person name="Wrobel A."/>
            <person name="Rasinkangas P."/>
            <person name="Parkhill J."/>
            <person name="Rea M.C."/>
            <person name="O'Sullivan O."/>
            <person name="Ritari J."/>
            <person name="Douillard F.P."/>
            <person name="Paul Ross R."/>
            <person name="Yang R."/>
            <person name="Briner A.E."/>
            <person name="Felis G.E."/>
            <person name="de Vos W.M."/>
            <person name="Barrangou R."/>
            <person name="Klaenhammer T.R."/>
            <person name="Caufield P.W."/>
            <person name="Cui Y."/>
            <person name="Zhang H."/>
            <person name="O'Toole P.W."/>
        </authorList>
    </citation>
    <scope>NUCLEOTIDE SEQUENCE [LARGE SCALE GENOMIC DNA]</scope>
    <source>
        <strain evidence="1 2">DSM 20653</strain>
    </source>
</reference>
<dbReference type="GO" id="GO:0016757">
    <property type="term" value="F:glycosyltransferase activity"/>
    <property type="evidence" value="ECO:0007669"/>
    <property type="project" value="InterPro"/>
</dbReference>
<proteinExistence type="predicted"/>
<dbReference type="Proteomes" id="UP000051291">
    <property type="component" value="Unassembled WGS sequence"/>
</dbReference>
<gene>
    <name evidence="1" type="ORF">FC64_GL000058</name>
</gene>
<protein>
    <submittedName>
        <fullName evidence="1">Lipopolysaccharide biosynthesis glycosyltransferase</fullName>
    </submittedName>
</protein>
<keyword evidence="2" id="KW-1185">Reference proteome</keyword>
<dbReference type="InterPro" id="IPR029044">
    <property type="entry name" value="Nucleotide-diphossugar_trans"/>
</dbReference>
<dbReference type="Pfam" id="PF01501">
    <property type="entry name" value="Glyco_transf_8"/>
    <property type="match status" value="1"/>
</dbReference>
<dbReference type="RefSeq" id="WP_057906236.1">
    <property type="nucleotide sequence ID" value="NZ_AYYZ01000008.1"/>
</dbReference>
<evidence type="ECO:0000313" key="1">
    <source>
        <dbReference type="EMBL" id="KRM53137.1"/>
    </source>
</evidence>
<dbReference type="STRING" id="1423820.FC64_GL000058"/>